<geneLocation type="chloroplast" evidence="1"/>
<sequence length="51" mass="6051">MNQTILKCESHLENFLMKIVRLKDGEQIRSISFIVDFSIHLILYLKDGRMI</sequence>
<dbReference type="AlphaFoldDB" id="A0A1B3TQ88"/>
<name>A0A1B3TQ88_PICSI</name>
<organism evidence="1">
    <name type="scientific">Picea sitchensis</name>
    <name type="common">Sitka spruce</name>
    <name type="synonym">Pinus sitchensis</name>
    <dbReference type="NCBI Taxonomy" id="3332"/>
    <lineage>
        <taxon>Eukaryota</taxon>
        <taxon>Viridiplantae</taxon>
        <taxon>Streptophyta</taxon>
        <taxon>Embryophyta</taxon>
        <taxon>Tracheophyta</taxon>
        <taxon>Spermatophyta</taxon>
        <taxon>Pinopsida</taxon>
        <taxon>Pinidae</taxon>
        <taxon>Conifers I</taxon>
        <taxon>Pinales</taxon>
        <taxon>Pinaceae</taxon>
        <taxon>Picea</taxon>
    </lineage>
</organism>
<keyword evidence="1" id="KW-0934">Plastid</keyword>
<gene>
    <name evidence="1" type="ORF">Q903CP_gene52</name>
</gene>
<keyword evidence="1" id="KW-0150">Chloroplast</keyword>
<accession>A0A1B3TQ88</accession>
<protein>
    <submittedName>
        <fullName evidence="1">Uncharacterized protein</fullName>
    </submittedName>
</protein>
<evidence type="ECO:0000313" key="1">
    <source>
        <dbReference type="EMBL" id="AOG75898.1"/>
    </source>
</evidence>
<proteinExistence type="predicted"/>
<dbReference type="EMBL" id="KU215903">
    <property type="protein sequence ID" value="AOG75898.1"/>
    <property type="molecule type" value="Genomic_DNA"/>
</dbReference>
<reference evidence="1" key="1">
    <citation type="submission" date="2016-08" db="EMBL/GenBank/DDBJ databases">
        <title>Complete chloroplast genome of Sitka spruce using 10X Genomics Gemcode-derived sequence reads.</title>
        <authorList>
            <person name="Coombe L."/>
            <person name="Warren R.L."/>
            <person name="Jackman S.D."/>
            <person name="Yang C."/>
            <person name="Vandervalk B.P."/>
            <person name="Moore R."/>
            <person name="Pleasance S."/>
            <person name="Coope R.J."/>
            <person name="Bohlmann J."/>
            <person name="Holt R.A."/>
            <person name="Jones S.J.M."/>
            <person name="Birol I."/>
            <person name="Coope R."/>
            <person name="Pleasance S."/>
        </authorList>
    </citation>
    <scope>NUCLEOTIDE SEQUENCE</scope>
    <source>
        <strain evidence="1">Q903</strain>
        <tissue evidence="1">Flushing needles</tissue>
    </source>
</reference>